<dbReference type="InterPro" id="IPR041413">
    <property type="entry name" value="MLTR_LBD"/>
</dbReference>
<evidence type="ECO:0000313" key="4">
    <source>
        <dbReference type="Proteomes" id="UP001500213"/>
    </source>
</evidence>
<dbReference type="Pfam" id="PF17765">
    <property type="entry name" value="MLTR_LBD"/>
    <property type="match status" value="1"/>
</dbReference>
<dbReference type="PANTHER" id="PTHR35010:SF2">
    <property type="entry name" value="BLL4672 PROTEIN"/>
    <property type="match status" value="1"/>
</dbReference>
<proteinExistence type="predicted"/>
<dbReference type="InterPro" id="IPR001387">
    <property type="entry name" value="Cro/C1-type_HTH"/>
</dbReference>
<dbReference type="SMART" id="SM00530">
    <property type="entry name" value="HTH_XRE"/>
    <property type="match status" value="1"/>
</dbReference>
<dbReference type="SUPFAM" id="SSF47413">
    <property type="entry name" value="lambda repressor-like DNA-binding domains"/>
    <property type="match status" value="1"/>
</dbReference>
<feature type="region of interest" description="Disordered" evidence="1">
    <location>
        <begin position="286"/>
        <end position="305"/>
    </location>
</feature>
<dbReference type="Proteomes" id="UP001500213">
    <property type="component" value="Unassembled WGS sequence"/>
</dbReference>
<sequence length="305" mass="34610">MVVMDHKSEVQEFLRTRRDRITPEQANLIGGGRRRVPGLRREEVALLAGLSVDYYAQLERGDLRGVSDEVLEALSRALQLDEAETAHLFDLARAAHPRPVRRKRPAANQVRPSLQRFLDAITDAPAWVRDEHMDFVAANRLGRALNAPLFDHPRRPVNNARFVFLNEAEAREFYIDWEQGADDIVATLRSYAGKHPYDKQLTDLIGELATRSEAFRTRWAAHNVRFHRTGIKRLRHPVVGELELIYEGLDLPADPGWHLFTFTAAPNSADDERLRLLASWAATVEAETAPRPAEATETTRTKESS</sequence>
<evidence type="ECO:0000313" key="3">
    <source>
        <dbReference type="EMBL" id="GAA4188258.1"/>
    </source>
</evidence>
<feature type="compositionally biased region" description="Low complexity" evidence="1">
    <location>
        <begin position="286"/>
        <end position="296"/>
    </location>
</feature>
<evidence type="ECO:0000256" key="1">
    <source>
        <dbReference type="SAM" id="MobiDB-lite"/>
    </source>
</evidence>
<feature type="domain" description="HTH cro/C1-type" evidence="2">
    <location>
        <begin position="38"/>
        <end position="85"/>
    </location>
</feature>
<dbReference type="InterPro" id="IPR010982">
    <property type="entry name" value="Lambda_DNA-bd_dom_sf"/>
</dbReference>
<organism evidence="3 4">
    <name type="scientific">Gryllotalpicola kribbensis</name>
    <dbReference type="NCBI Taxonomy" id="993084"/>
    <lineage>
        <taxon>Bacteria</taxon>
        <taxon>Bacillati</taxon>
        <taxon>Actinomycetota</taxon>
        <taxon>Actinomycetes</taxon>
        <taxon>Micrococcales</taxon>
        <taxon>Microbacteriaceae</taxon>
        <taxon>Gryllotalpicola</taxon>
    </lineage>
</organism>
<dbReference type="EMBL" id="BAABBX010000010">
    <property type="protein sequence ID" value="GAA4188258.1"/>
    <property type="molecule type" value="Genomic_DNA"/>
</dbReference>
<dbReference type="Pfam" id="PF13560">
    <property type="entry name" value="HTH_31"/>
    <property type="match status" value="1"/>
</dbReference>
<keyword evidence="4" id="KW-1185">Reference proteome</keyword>
<comment type="caution">
    <text evidence="3">The sequence shown here is derived from an EMBL/GenBank/DDBJ whole genome shotgun (WGS) entry which is preliminary data.</text>
</comment>
<dbReference type="Gene3D" id="1.10.260.40">
    <property type="entry name" value="lambda repressor-like DNA-binding domains"/>
    <property type="match status" value="1"/>
</dbReference>
<dbReference type="PANTHER" id="PTHR35010">
    <property type="entry name" value="BLL4672 PROTEIN-RELATED"/>
    <property type="match status" value="1"/>
</dbReference>
<dbReference type="PROSITE" id="PS50943">
    <property type="entry name" value="HTH_CROC1"/>
    <property type="match status" value="1"/>
</dbReference>
<reference evidence="4" key="1">
    <citation type="journal article" date="2019" name="Int. J. Syst. Evol. Microbiol.">
        <title>The Global Catalogue of Microorganisms (GCM) 10K type strain sequencing project: providing services to taxonomists for standard genome sequencing and annotation.</title>
        <authorList>
            <consortium name="The Broad Institute Genomics Platform"/>
            <consortium name="The Broad Institute Genome Sequencing Center for Infectious Disease"/>
            <person name="Wu L."/>
            <person name="Ma J."/>
        </authorList>
    </citation>
    <scope>NUCLEOTIDE SEQUENCE [LARGE SCALE GENOMIC DNA]</scope>
    <source>
        <strain evidence="4">JCM 17593</strain>
    </source>
</reference>
<dbReference type="CDD" id="cd00093">
    <property type="entry name" value="HTH_XRE"/>
    <property type="match status" value="1"/>
</dbReference>
<gene>
    <name evidence="3" type="ORF">GCM10022288_14490</name>
</gene>
<accession>A0ABP8AQQ9</accession>
<protein>
    <submittedName>
        <fullName evidence="3">Helix-turn-helix transcriptional regulator</fullName>
    </submittedName>
</protein>
<dbReference type="Gene3D" id="3.30.450.180">
    <property type="match status" value="1"/>
</dbReference>
<evidence type="ECO:0000259" key="2">
    <source>
        <dbReference type="PROSITE" id="PS50943"/>
    </source>
</evidence>
<name>A0ABP8AQQ9_9MICO</name>